<keyword evidence="3" id="KW-1185">Reference proteome</keyword>
<accession>A0A699Z7Z4</accession>
<protein>
    <submittedName>
        <fullName evidence="2">SET domain-containing protein</fullName>
    </submittedName>
</protein>
<feature type="compositionally biased region" description="Basic and acidic residues" evidence="1">
    <location>
        <begin position="126"/>
        <end position="137"/>
    </location>
</feature>
<reference evidence="2 3" key="1">
    <citation type="submission" date="2020-02" db="EMBL/GenBank/DDBJ databases">
        <title>Draft genome sequence of Haematococcus lacustris strain NIES-144.</title>
        <authorList>
            <person name="Morimoto D."/>
            <person name="Nakagawa S."/>
            <person name="Yoshida T."/>
            <person name="Sawayama S."/>
        </authorList>
    </citation>
    <scope>NUCLEOTIDE SEQUENCE [LARGE SCALE GENOMIC DNA]</scope>
    <source>
        <strain evidence="2 3">NIES-144</strain>
    </source>
</reference>
<dbReference type="SUPFAM" id="SSF82199">
    <property type="entry name" value="SET domain"/>
    <property type="match status" value="1"/>
</dbReference>
<dbReference type="EMBL" id="BLLF01000845">
    <property type="protein sequence ID" value="GFH15396.1"/>
    <property type="molecule type" value="Genomic_DNA"/>
</dbReference>
<evidence type="ECO:0000313" key="2">
    <source>
        <dbReference type="EMBL" id="GFH15396.1"/>
    </source>
</evidence>
<dbReference type="InterPro" id="IPR046341">
    <property type="entry name" value="SET_dom_sf"/>
</dbReference>
<name>A0A699Z7Z4_HAELA</name>
<feature type="non-terminal residue" evidence="2">
    <location>
        <position position="1"/>
    </location>
</feature>
<gene>
    <name evidence="2" type="ORF">HaLaN_11619</name>
</gene>
<dbReference type="Proteomes" id="UP000485058">
    <property type="component" value="Unassembled WGS sequence"/>
</dbReference>
<proteinExistence type="predicted"/>
<sequence>MPHEFFPLLDSPELVRRILEYQSYLGAVLEGHVNLQLEFTVKEMLGSANVTLDDLKYGCAVIPIFDMSNHKRKCAHTTTALEGGDDVSVVIGEDVEADTELCYPYTPDMRDDHGVLNYGFLPDPEDPPRLLQVDHPEYSPSDSNKPLSEEPFEADSADGYLSEMDRLTQLLDDLQQVDSNFDAAAWPAPGTDYVFDMLMGLKHRRREAIRYEVARLASKLEALSAGRQEL</sequence>
<dbReference type="Gene3D" id="3.90.1410.10">
    <property type="entry name" value="set domain protein methyltransferase, domain 1"/>
    <property type="match status" value="1"/>
</dbReference>
<organism evidence="2 3">
    <name type="scientific">Haematococcus lacustris</name>
    <name type="common">Green alga</name>
    <name type="synonym">Haematococcus pluvialis</name>
    <dbReference type="NCBI Taxonomy" id="44745"/>
    <lineage>
        <taxon>Eukaryota</taxon>
        <taxon>Viridiplantae</taxon>
        <taxon>Chlorophyta</taxon>
        <taxon>core chlorophytes</taxon>
        <taxon>Chlorophyceae</taxon>
        <taxon>CS clade</taxon>
        <taxon>Chlamydomonadales</taxon>
        <taxon>Haematococcaceae</taxon>
        <taxon>Haematococcus</taxon>
    </lineage>
</organism>
<evidence type="ECO:0000313" key="3">
    <source>
        <dbReference type="Proteomes" id="UP000485058"/>
    </source>
</evidence>
<evidence type="ECO:0000256" key="1">
    <source>
        <dbReference type="SAM" id="MobiDB-lite"/>
    </source>
</evidence>
<comment type="caution">
    <text evidence="2">The sequence shown here is derived from an EMBL/GenBank/DDBJ whole genome shotgun (WGS) entry which is preliminary data.</text>
</comment>
<feature type="region of interest" description="Disordered" evidence="1">
    <location>
        <begin position="126"/>
        <end position="153"/>
    </location>
</feature>
<dbReference type="AlphaFoldDB" id="A0A699Z7Z4"/>